<proteinExistence type="inferred from homology"/>
<dbReference type="GO" id="GO:0005484">
    <property type="term" value="F:SNAP receptor activity"/>
    <property type="evidence" value="ECO:0007669"/>
    <property type="project" value="TreeGrafter"/>
</dbReference>
<evidence type="ECO:0000256" key="8">
    <source>
        <dbReference type="ARBA" id="ARBA00022989"/>
    </source>
</evidence>
<evidence type="ECO:0000313" key="12">
    <source>
        <dbReference type="EMBL" id="KAF5936708.1"/>
    </source>
</evidence>
<evidence type="ECO:0000256" key="5">
    <source>
        <dbReference type="ARBA" id="ARBA00022824"/>
    </source>
</evidence>
<keyword evidence="13" id="KW-1185">Reference proteome</keyword>
<name>A0A7J7GB46_CAMSI</name>
<evidence type="ECO:0000313" key="13">
    <source>
        <dbReference type="Proteomes" id="UP000593564"/>
    </source>
</evidence>
<keyword evidence="5" id="KW-0256">Endoplasmic reticulum</keyword>
<feature type="transmembrane region" description="Helical" evidence="11">
    <location>
        <begin position="264"/>
        <end position="287"/>
    </location>
</feature>
<reference evidence="12 13" key="2">
    <citation type="submission" date="2020-07" db="EMBL/GenBank/DDBJ databases">
        <title>Genome assembly of wild tea tree DASZ reveals pedigree and selection history of tea varieties.</title>
        <authorList>
            <person name="Zhang W."/>
        </authorList>
    </citation>
    <scope>NUCLEOTIDE SEQUENCE [LARGE SCALE GENOMIC DNA]</scope>
    <source>
        <strain evidence="13">cv. G240</strain>
        <tissue evidence="12">Leaf</tissue>
    </source>
</reference>
<accession>A0A7J7GB46</accession>
<evidence type="ECO:0000256" key="4">
    <source>
        <dbReference type="ARBA" id="ARBA00022692"/>
    </source>
</evidence>
<dbReference type="GO" id="GO:0006890">
    <property type="term" value="P:retrograde vesicle-mediated transport, Golgi to endoplasmic reticulum"/>
    <property type="evidence" value="ECO:0007669"/>
    <property type="project" value="TreeGrafter"/>
</dbReference>
<dbReference type="PANTHER" id="PTHR13050:SF7">
    <property type="entry name" value="VESICLE TRANSPORT PROTEIN USE1"/>
    <property type="match status" value="1"/>
</dbReference>
<dbReference type="EMBL" id="JACBKZ010000012">
    <property type="protein sequence ID" value="KAF5936708.1"/>
    <property type="molecule type" value="Genomic_DNA"/>
</dbReference>
<dbReference type="Pfam" id="PF09753">
    <property type="entry name" value="Use1"/>
    <property type="match status" value="1"/>
</dbReference>
<organism evidence="12 13">
    <name type="scientific">Camellia sinensis</name>
    <name type="common">Tea plant</name>
    <name type="synonym">Thea sinensis</name>
    <dbReference type="NCBI Taxonomy" id="4442"/>
    <lineage>
        <taxon>Eukaryota</taxon>
        <taxon>Viridiplantae</taxon>
        <taxon>Streptophyta</taxon>
        <taxon>Embryophyta</taxon>
        <taxon>Tracheophyta</taxon>
        <taxon>Spermatophyta</taxon>
        <taxon>Magnoliopsida</taxon>
        <taxon>eudicotyledons</taxon>
        <taxon>Gunneridae</taxon>
        <taxon>Pentapetalae</taxon>
        <taxon>asterids</taxon>
        <taxon>Ericales</taxon>
        <taxon>Theaceae</taxon>
        <taxon>Camellia</taxon>
    </lineage>
</organism>
<dbReference type="AlphaFoldDB" id="A0A7J7GB46"/>
<comment type="similarity">
    <text evidence="2">Belongs to the USE1 family.</text>
</comment>
<dbReference type="Proteomes" id="UP000593564">
    <property type="component" value="Unassembled WGS sequence"/>
</dbReference>
<dbReference type="GO" id="GO:0031201">
    <property type="term" value="C:SNARE complex"/>
    <property type="evidence" value="ECO:0007669"/>
    <property type="project" value="TreeGrafter"/>
</dbReference>
<evidence type="ECO:0000256" key="6">
    <source>
        <dbReference type="ARBA" id="ARBA00022892"/>
    </source>
</evidence>
<gene>
    <name evidence="12" type="ORF">HYC85_024214</name>
</gene>
<protein>
    <submittedName>
        <fullName evidence="12">Uncharacterized protein</fullName>
    </submittedName>
</protein>
<comment type="caution">
    <text evidence="12">The sequence shown here is derived from an EMBL/GenBank/DDBJ whole genome shotgun (WGS) entry which is preliminary data.</text>
</comment>
<keyword evidence="6" id="KW-0931">ER-Golgi transport</keyword>
<keyword evidence="4 11" id="KW-0812">Transmembrane</keyword>
<evidence type="ECO:0000256" key="7">
    <source>
        <dbReference type="ARBA" id="ARBA00022927"/>
    </source>
</evidence>
<evidence type="ECO:0000256" key="11">
    <source>
        <dbReference type="SAM" id="Phobius"/>
    </source>
</evidence>
<evidence type="ECO:0000256" key="9">
    <source>
        <dbReference type="ARBA" id="ARBA00023136"/>
    </source>
</evidence>
<evidence type="ECO:0000256" key="3">
    <source>
        <dbReference type="ARBA" id="ARBA00022448"/>
    </source>
</evidence>
<evidence type="ECO:0000256" key="10">
    <source>
        <dbReference type="SAM" id="MobiDB-lite"/>
    </source>
</evidence>
<comment type="subcellular location">
    <subcellularLocation>
        <location evidence="1">Endoplasmic reticulum membrane</location>
        <topology evidence="1">Single-pass type IV membrane protein</topology>
    </subcellularLocation>
</comment>
<keyword evidence="7" id="KW-0653">Protein transport</keyword>
<feature type="region of interest" description="Disordered" evidence="10">
    <location>
        <begin position="1"/>
        <end position="39"/>
    </location>
</feature>
<keyword evidence="3" id="KW-0813">Transport</keyword>
<dbReference type="PANTHER" id="PTHR13050">
    <property type="entry name" value="USE1-LIKE PROTEIN"/>
    <property type="match status" value="1"/>
</dbReference>
<evidence type="ECO:0000256" key="1">
    <source>
        <dbReference type="ARBA" id="ARBA00004163"/>
    </source>
</evidence>
<dbReference type="GO" id="GO:0005789">
    <property type="term" value="C:endoplasmic reticulum membrane"/>
    <property type="evidence" value="ECO:0007669"/>
    <property type="project" value="UniProtKB-SubCell"/>
</dbReference>
<feature type="compositionally biased region" description="Basic and acidic residues" evidence="10">
    <location>
        <begin position="1"/>
        <end position="36"/>
    </location>
</feature>
<dbReference type="GO" id="GO:0015031">
    <property type="term" value="P:protein transport"/>
    <property type="evidence" value="ECO:0007669"/>
    <property type="project" value="UniProtKB-KW"/>
</dbReference>
<reference evidence="13" key="1">
    <citation type="journal article" date="2020" name="Nat. Commun.">
        <title>Genome assembly of wild tea tree DASZ reveals pedigree and selection history of tea varieties.</title>
        <authorList>
            <person name="Zhang W."/>
            <person name="Zhang Y."/>
            <person name="Qiu H."/>
            <person name="Guo Y."/>
            <person name="Wan H."/>
            <person name="Zhang X."/>
            <person name="Scossa F."/>
            <person name="Alseekh S."/>
            <person name="Zhang Q."/>
            <person name="Wang P."/>
            <person name="Xu L."/>
            <person name="Schmidt M.H."/>
            <person name="Jia X."/>
            <person name="Li D."/>
            <person name="Zhu A."/>
            <person name="Guo F."/>
            <person name="Chen W."/>
            <person name="Ni D."/>
            <person name="Usadel B."/>
            <person name="Fernie A.R."/>
            <person name="Wen W."/>
        </authorList>
    </citation>
    <scope>NUCLEOTIDE SEQUENCE [LARGE SCALE GENOMIC DNA]</scope>
    <source>
        <strain evidence="13">cv. G240</strain>
    </source>
</reference>
<keyword evidence="9 11" id="KW-0472">Membrane</keyword>
<sequence>MEEREQRERERASERESEREQRAESESESEKPKSENLKNYVATLREQLEELAEEKTPDGLPRVSKVQVNDYSEKIEAIASKLAIPVVQIHPSYMGSTSNRLFCWKTSIPVNYARISEAFCCNFCRRRPSKTCGESPILTSPKLRRRFMPQSNIEDKAHNSVETHQSASVKLDAVEQIHIEKHRKLQDDLTDEMVGLAQQLKESSLMMNQSIKNTEKVSDAMDLICVSAVWVLDSTEAAIEHSLASTGCASTRAMEIYSKSFKTACFTWLVIFVMTCIFIMVVLVIHLT</sequence>
<keyword evidence="8 11" id="KW-1133">Transmembrane helix</keyword>
<evidence type="ECO:0000256" key="2">
    <source>
        <dbReference type="ARBA" id="ARBA00007891"/>
    </source>
</evidence>
<dbReference type="InterPro" id="IPR019150">
    <property type="entry name" value="Vesicle_transport_protein_Use1"/>
</dbReference>